<evidence type="ECO:0000313" key="2">
    <source>
        <dbReference type="Proteomes" id="UP001163321"/>
    </source>
</evidence>
<gene>
    <name evidence="1" type="ORF">PsorP6_002208</name>
</gene>
<proteinExistence type="predicted"/>
<dbReference type="Proteomes" id="UP001163321">
    <property type="component" value="Chromosome 1"/>
</dbReference>
<protein>
    <submittedName>
        <fullName evidence="1">Uncharacterized protein</fullName>
    </submittedName>
</protein>
<dbReference type="EMBL" id="CM047580">
    <property type="protein sequence ID" value="KAI9922171.1"/>
    <property type="molecule type" value="Genomic_DNA"/>
</dbReference>
<sequence>MVSRLSVRRAVQAVHHQLFDSQASPRGFLEIRRTDIINCIDGIAGIASRGKTTKGWFYGSCLVKHFPNVEFTWMMGIDNVIDFRKWLPNF</sequence>
<accession>A0ACC0WW35</accession>
<organism evidence="1 2">
    <name type="scientific">Peronosclerospora sorghi</name>
    <dbReference type="NCBI Taxonomy" id="230839"/>
    <lineage>
        <taxon>Eukaryota</taxon>
        <taxon>Sar</taxon>
        <taxon>Stramenopiles</taxon>
        <taxon>Oomycota</taxon>
        <taxon>Peronosporomycetes</taxon>
        <taxon>Peronosporales</taxon>
        <taxon>Peronosporaceae</taxon>
        <taxon>Peronosclerospora</taxon>
    </lineage>
</organism>
<evidence type="ECO:0000313" key="1">
    <source>
        <dbReference type="EMBL" id="KAI9922171.1"/>
    </source>
</evidence>
<comment type="caution">
    <text evidence="1">The sequence shown here is derived from an EMBL/GenBank/DDBJ whole genome shotgun (WGS) entry which is preliminary data.</text>
</comment>
<reference evidence="1 2" key="1">
    <citation type="journal article" date="2022" name="bioRxiv">
        <title>The genome of the oomycete Peronosclerospora sorghi, a cosmopolitan pathogen of maize and sorghum, is inflated with dispersed pseudogenes.</title>
        <authorList>
            <person name="Fletcher K."/>
            <person name="Martin F."/>
            <person name="Isakeit T."/>
            <person name="Cavanaugh K."/>
            <person name="Magill C."/>
            <person name="Michelmore R."/>
        </authorList>
    </citation>
    <scope>NUCLEOTIDE SEQUENCE [LARGE SCALE GENOMIC DNA]</scope>
    <source>
        <strain evidence="1">P6</strain>
    </source>
</reference>
<keyword evidence="2" id="KW-1185">Reference proteome</keyword>
<name>A0ACC0WW35_9STRA</name>